<feature type="compositionally biased region" description="Polar residues" evidence="1">
    <location>
        <begin position="41"/>
        <end position="62"/>
    </location>
</feature>
<evidence type="ECO:0000313" key="3">
    <source>
        <dbReference type="Proteomes" id="UP000784294"/>
    </source>
</evidence>
<dbReference type="EMBL" id="CAAALY010008447">
    <property type="protein sequence ID" value="VEL10245.1"/>
    <property type="molecule type" value="Genomic_DNA"/>
</dbReference>
<name>A0A3S5CCR6_9PLAT</name>
<reference evidence="2" key="1">
    <citation type="submission" date="2018-11" db="EMBL/GenBank/DDBJ databases">
        <authorList>
            <consortium name="Pathogen Informatics"/>
        </authorList>
    </citation>
    <scope>NUCLEOTIDE SEQUENCE</scope>
</reference>
<evidence type="ECO:0000256" key="1">
    <source>
        <dbReference type="SAM" id="MobiDB-lite"/>
    </source>
</evidence>
<feature type="region of interest" description="Disordered" evidence="1">
    <location>
        <begin position="28"/>
        <end position="62"/>
    </location>
</feature>
<gene>
    <name evidence="2" type="ORF">PXEA_LOCUS3685</name>
</gene>
<dbReference type="AlphaFoldDB" id="A0A3S5CCR6"/>
<proteinExistence type="predicted"/>
<dbReference type="Proteomes" id="UP000784294">
    <property type="component" value="Unassembled WGS sequence"/>
</dbReference>
<keyword evidence="3" id="KW-1185">Reference proteome</keyword>
<protein>
    <submittedName>
        <fullName evidence="2">Uncharacterized protein</fullName>
    </submittedName>
</protein>
<comment type="caution">
    <text evidence="2">The sequence shown here is derived from an EMBL/GenBank/DDBJ whole genome shotgun (WGS) entry which is preliminary data.</text>
</comment>
<organism evidence="2 3">
    <name type="scientific">Protopolystoma xenopodis</name>
    <dbReference type="NCBI Taxonomy" id="117903"/>
    <lineage>
        <taxon>Eukaryota</taxon>
        <taxon>Metazoa</taxon>
        <taxon>Spiralia</taxon>
        <taxon>Lophotrochozoa</taxon>
        <taxon>Platyhelminthes</taxon>
        <taxon>Monogenea</taxon>
        <taxon>Polyopisthocotylea</taxon>
        <taxon>Polystomatidea</taxon>
        <taxon>Polystomatidae</taxon>
        <taxon>Protopolystoma</taxon>
    </lineage>
</organism>
<sequence length="217" mass="23928">MGSYFDSFTGISRDQFIVSCFIHSLARRPPYPTSRGEQDRSSLPSTGKQLRPSTSGGYQSDAAWQTTSIVDTRLMKNGLIDSGATPIVDTGTPTDTQRTVGFLTGGFADLMHVSSDDSEADQANPIRFRRSIDRRSTGTLVSNDQMFEPRSPKTIHEITSPELLYSKCPGAELERLERRLSSREFDAFLGKSTKLRLVDISLTRQGACSGQNGTTYK</sequence>
<accession>A0A3S5CCR6</accession>
<evidence type="ECO:0000313" key="2">
    <source>
        <dbReference type="EMBL" id="VEL10245.1"/>
    </source>
</evidence>